<dbReference type="Proteomes" id="UP000008984">
    <property type="component" value="Unassembled WGS sequence"/>
</dbReference>
<keyword evidence="3" id="KW-1185">Reference proteome</keyword>
<sequence length="415" mass="45831">MYDAKKLRRPARVHKDMSISIVKSMTASSRSDEHWLPDASHLLETHRFCSTCALLRGEARCFLYLSSSCNTTGHPSTTSRTITNTITQRYSSSNKEMEMVSLRPQDINELINDVMSRTHRDLRRRAPSIADANRIQEITSSTPQHNAIVKRRRSSASPISIASTPPPRRAAPRRLKTERDRLFDAIEAGDAYPLEAVHIRSADDLNEAQLKKCYEILHACGSATDPNASLTKTRQSIDGFLDAVFNDWSSRKAGSLLRSELDFLVEADVVAGRVCAKPQEHKDIADCDAGGSLCAATVSAVATYCSNPPMFKLEFSVVDELSGQPEPICPISRRDVRWAADGDWVAELRKGLQAKVVAKIHKHNKHLAIWQARKLIGEWAKGSLSMGEEAKKMGFLERAEADVAVLGLGGVLGAK</sequence>
<feature type="region of interest" description="Disordered" evidence="1">
    <location>
        <begin position="140"/>
        <end position="173"/>
    </location>
</feature>
<name>G0RK72_HYPJQ</name>
<protein>
    <submittedName>
        <fullName evidence="2">Predicted protein</fullName>
    </submittedName>
</protein>
<evidence type="ECO:0000313" key="3">
    <source>
        <dbReference type="Proteomes" id="UP000008984"/>
    </source>
</evidence>
<evidence type="ECO:0000256" key="1">
    <source>
        <dbReference type="SAM" id="MobiDB-lite"/>
    </source>
</evidence>
<dbReference type="AlphaFoldDB" id="G0RK72"/>
<dbReference type="VEuPathDB" id="FungiDB:TRIREDRAFT_107996"/>
<proteinExistence type="predicted"/>
<dbReference type="GeneID" id="18481571"/>
<dbReference type="eggNOG" id="ENOG502T5XG">
    <property type="taxonomic scope" value="Eukaryota"/>
</dbReference>
<dbReference type="HOGENOM" id="CLU_662327_0_0_1"/>
<reference evidence="2 3" key="1">
    <citation type="journal article" date="2008" name="Nat. Biotechnol.">
        <title>Genome sequencing and analysis of the biomass-degrading fungus Trichoderma reesei (syn. Hypocrea jecorina).</title>
        <authorList>
            <person name="Martinez D."/>
            <person name="Berka R.M."/>
            <person name="Henrissat B."/>
            <person name="Saloheimo M."/>
            <person name="Arvas M."/>
            <person name="Baker S.E."/>
            <person name="Chapman J."/>
            <person name="Chertkov O."/>
            <person name="Coutinho P.M."/>
            <person name="Cullen D."/>
            <person name="Danchin E.G."/>
            <person name="Grigoriev I.V."/>
            <person name="Harris P."/>
            <person name="Jackson M."/>
            <person name="Kubicek C.P."/>
            <person name="Han C.S."/>
            <person name="Ho I."/>
            <person name="Larrondo L.F."/>
            <person name="de Leon A.L."/>
            <person name="Magnuson J.K."/>
            <person name="Merino S."/>
            <person name="Misra M."/>
            <person name="Nelson B."/>
            <person name="Putnam N."/>
            <person name="Robbertse B."/>
            <person name="Salamov A.A."/>
            <person name="Schmoll M."/>
            <person name="Terry A."/>
            <person name="Thayer N."/>
            <person name="Westerholm-Parvinen A."/>
            <person name="Schoch C.L."/>
            <person name="Yao J."/>
            <person name="Barabote R."/>
            <person name="Nelson M.A."/>
            <person name="Detter C."/>
            <person name="Bruce D."/>
            <person name="Kuske C.R."/>
            <person name="Xie G."/>
            <person name="Richardson P."/>
            <person name="Rokhsar D.S."/>
            <person name="Lucas S.M."/>
            <person name="Rubin E.M."/>
            <person name="Dunn-Coleman N."/>
            <person name="Ward M."/>
            <person name="Brettin T.S."/>
        </authorList>
    </citation>
    <scope>NUCLEOTIDE SEQUENCE [LARGE SCALE GENOMIC DNA]</scope>
    <source>
        <strain evidence="2 3">QM6a</strain>
    </source>
</reference>
<organism evidence="3">
    <name type="scientific">Hypocrea jecorina (strain QM6a)</name>
    <name type="common">Trichoderma reesei</name>
    <dbReference type="NCBI Taxonomy" id="431241"/>
    <lineage>
        <taxon>Eukaryota</taxon>
        <taxon>Fungi</taxon>
        <taxon>Dikarya</taxon>
        <taxon>Ascomycota</taxon>
        <taxon>Pezizomycotina</taxon>
        <taxon>Sordariomycetes</taxon>
        <taxon>Hypocreomycetidae</taxon>
        <taxon>Hypocreales</taxon>
        <taxon>Hypocreaceae</taxon>
        <taxon>Trichoderma</taxon>
    </lineage>
</organism>
<dbReference type="KEGG" id="tre:TRIREDRAFT_107996"/>
<dbReference type="EMBL" id="GL985065">
    <property type="protein sequence ID" value="EGR48323.1"/>
    <property type="molecule type" value="Genomic_DNA"/>
</dbReference>
<dbReference type="RefSeq" id="XP_006965735.1">
    <property type="nucleotide sequence ID" value="XM_006965673.1"/>
</dbReference>
<accession>G0RK72</accession>
<gene>
    <name evidence="2" type="ORF">TRIREDRAFT_107996</name>
</gene>
<evidence type="ECO:0000313" key="2">
    <source>
        <dbReference type="EMBL" id="EGR48323.1"/>
    </source>
</evidence>
<dbReference type="OrthoDB" id="5130748at2759"/>